<dbReference type="GO" id="GO:0034992">
    <property type="term" value="C:microtubule organizing center attachment site"/>
    <property type="evidence" value="ECO:0007669"/>
    <property type="project" value="TreeGrafter"/>
</dbReference>
<keyword evidence="2 7" id="KW-0812">Transmembrane</keyword>
<dbReference type="OrthoDB" id="5966927at2759"/>
<organism evidence="9 10">
    <name type="scientific">Stachybotrys chlorohalonatus (strain IBT 40285)</name>
    <dbReference type="NCBI Taxonomy" id="1283841"/>
    <lineage>
        <taxon>Eukaryota</taxon>
        <taxon>Fungi</taxon>
        <taxon>Dikarya</taxon>
        <taxon>Ascomycota</taxon>
        <taxon>Pezizomycotina</taxon>
        <taxon>Sordariomycetes</taxon>
        <taxon>Hypocreomycetidae</taxon>
        <taxon>Hypocreales</taxon>
        <taxon>Stachybotryaceae</taxon>
        <taxon>Stachybotrys</taxon>
    </lineage>
</organism>
<evidence type="ECO:0000313" key="9">
    <source>
        <dbReference type="EMBL" id="KFA70312.1"/>
    </source>
</evidence>
<keyword evidence="10" id="KW-1185">Reference proteome</keyword>
<feature type="transmembrane region" description="Helical" evidence="7">
    <location>
        <begin position="277"/>
        <end position="299"/>
    </location>
</feature>
<dbReference type="OMA" id="YPQVCES"/>
<keyword evidence="3 7" id="KW-1133">Transmembrane helix</keyword>
<evidence type="ECO:0000313" key="10">
    <source>
        <dbReference type="Proteomes" id="UP000028524"/>
    </source>
</evidence>
<dbReference type="InParanoid" id="A0A084R277"/>
<name>A0A084R277_STAC4</name>
<evidence type="ECO:0000259" key="8">
    <source>
        <dbReference type="Pfam" id="PF09779"/>
    </source>
</evidence>
<feature type="region of interest" description="Disordered" evidence="6">
    <location>
        <begin position="343"/>
        <end position="467"/>
    </location>
</feature>
<feature type="compositionally biased region" description="Polar residues" evidence="6">
    <location>
        <begin position="452"/>
        <end position="461"/>
    </location>
</feature>
<sequence length="695" mass="76587">MAWLRSSGYLRCFYCGQRSQVKNDGFTREFLCRGCDATNYLDENGDIADPPVANEREPAVASTRYATVPAKPKPQTESSDDIFCATCLKNQRLYAASLAQYFPDPSHPSYPELERNYYQYRRKLEERYPQVCEDCAVKVDNRIRDAGYLAKTDHLRRMMERSKGRKPTRRVTALDWASSVGSWLWWGGLGLQLFWHLVLAAELLGDRPSPDGMRDPDDQGMAAWLLTLAKPAAAFLPSADVLSKWSITASILSVWWNPYFVQVNRGFTRHLLGLTQWYSFQGLIVFFRLVFRVFAHAQIRDGQSANAQLASHLVMAGLIGLIYTKARSSIKVDTTPLFGSEVSVSPKQARAKAKPRTLDPDSLANSLPSLDPPRRSAQPPALGSNSSGSGPSSPLFTSPLPRTAADTRPQFGSSRFPDTPSRLSQATADPEAMDWSPTPAPAQPRAFDGFPSASTSATTFGSKPEPPKTGAFWHRVPPAPVNPAQRLRNPPKTLPVESKAVKDAEVFFLPKDKKNQERKARGGLADQNDIVSFKQPSFFAPEEGSEEANSLADLLSQSFSLREEEAAPQEPASAGTSTAASTKPMTLRAVTLAALLAVWLLVCYISIPYSPETRLLVMGIAGTIAVQCTGDTSSQARRDVPPSVAFYAASIMGVVELAAVCWVAWETWRERVEVRMYGTVVLVSMLGHQIWNTVQ</sequence>
<evidence type="ECO:0000256" key="5">
    <source>
        <dbReference type="ARBA" id="ARBA00023242"/>
    </source>
</evidence>
<dbReference type="HOGENOM" id="CLU_013127_0_0_1"/>
<evidence type="ECO:0000256" key="7">
    <source>
        <dbReference type="SAM" id="Phobius"/>
    </source>
</evidence>
<dbReference type="GO" id="GO:0005637">
    <property type="term" value="C:nuclear inner membrane"/>
    <property type="evidence" value="ECO:0007669"/>
    <property type="project" value="UniProtKB-SubCell"/>
</dbReference>
<feature type="domain" description="Ima1 N-terminal" evidence="8">
    <location>
        <begin position="10"/>
        <end position="139"/>
    </location>
</feature>
<evidence type="ECO:0000256" key="1">
    <source>
        <dbReference type="ARBA" id="ARBA00004473"/>
    </source>
</evidence>
<feature type="compositionally biased region" description="Low complexity" evidence="6">
    <location>
        <begin position="379"/>
        <end position="401"/>
    </location>
</feature>
<evidence type="ECO:0000256" key="6">
    <source>
        <dbReference type="SAM" id="MobiDB-lite"/>
    </source>
</evidence>
<proteinExistence type="predicted"/>
<gene>
    <name evidence="9" type="ORF">S40285_01760</name>
</gene>
<keyword evidence="4 7" id="KW-0472">Membrane</keyword>
<dbReference type="InterPro" id="IPR042321">
    <property type="entry name" value="Ima1"/>
</dbReference>
<dbReference type="InterPro" id="IPR018617">
    <property type="entry name" value="Ima1_N"/>
</dbReference>
<accession>A0A084R277</accession>
<evidence type="ECO:0000256" key="4">
    <source>
        <dbReference type="ARBA" id="ARBA00023136"/>
    </source>
</evidence>
<dbReference type="AlphaFoldDB" id="A0A084R277"/>
<dbReference type="Pfam" id="PF09779">
    <property type="entry name" value="Ima1_N"/>
    <property type="match status" value="1"/>
</dbReference>
<feature type="transmembrane region" description="Helical" evidence="7">
    <location>
        <begin position="589"/>
        <end position="607"/>
    </location>
</feature>
<comment type="subcellular location">
    <subcellularLocation>
        <location evidence="1">Nucleus inner membrane</location>
        <topology evidence="1">Multi-pass membrane protein</topology>
    </subcellularLocation>
</comment>
<protein>
    <recommendedName>
        <fullName evidence="8">Ima1 N-terminal domain-containing protein</fullName>
    </recommendedName>
</protein>
<dbReference type="GO" id="GO:0044732">
    <property type="term" value="C:mitotic spindle pole body"/>
    <property type="evidence" value="ECO:0007669"/>
    <property type="project" value="TreeGrafter"/>
</dbReference>
<evidence type="ECO:0000256" key="2">
    <source>
        <dbReference type="ARBA" id="ARBA00022692"/>
    </source>
</evidence>
<dbReference type="GO" id="GO:0034506">
    <property type="term" value="C:chromosome, centromeric core domain"/>
    <property type="evidence" value="ECO:0007669"/>
    <property type="project" value="TreeGrafter"/>
</dbReference>
<keyword evidence="5" id="KW-0539">Nucleus</keyword>
<evidence type="ECO:0000256" key="3">
    <source>
        <dbReference type="ARBA" id="ARBA00022989"/>
    </source>
</evidence>
<dbReference type="Proteomes" id="UP000028524">
    <property type="component" value="Unassembled WGS sequence"/>
</dbReference>
<dbReference type="EMBL" id="KL659203">
    <property type="protein sequence ID" value="KFA70312.1"/>
    <property type="molecule type" value="Genomic_DNA"/>
</dbReference>
<dbReference type="PANTHER" id="PTHR28538">
    <property type="entry name" value="INTEGRAL INNER NUCLEAR MEMBRANE PROTEIN IMA1"/>
    <property type="match status" value="1"/>
</dbReference>
<dbReference type="STRING" id="1283841.A0A084R277"/>
<dbReference type="PANTHER" id="PTHR28538:SF1">
    <property type="entry name" value="INTEGRAL INNER NUCLEAR MEMBRANE PROTEIN IMA1"/>
    <property type="match status" value="1"/>
</dbReference>
<feature type="transmembrane region" description="Helical" evidence="7">
    <location>
        <begin position="644"/>
        <end position="665"/>
    </location>
</feature>
<reference evidence="9 10" key="1">
    <citation type="journal article" date="2014" name="BMC Genomics">
        <title>Comparative genome sequencing reveals chemotype-specific gene clusters in the toxigenic black mold Stachybotrys.</title>
        <authorList>
            <person name="Semeiks J."/>
            <person name="Borek D."/>
            <person name="Otwinowski Z."/>
            <person name="Grishin N.V."/>
        </authorList>
    </citation>
    <scope>NUCLEOTIDE SEQUENCE [LARGE SCALE GENOMIC DNA]</scope>
    <source>
        <strain evidence="9 10">IBT 40285</strain>
    </source>
</reference>
<dbReference type="GO" id="GO:0071765">
    <property type="term" value="P:nuclear inner membrane organization"/>
    <property type="evidence" value="ECO:0007669"/>
    <property type="project" value="InterPro"/>
</dbReference>